<dbReference type="NCBIfam" id="TIGR00293">
    <property type="entry name" value="prefoldin subunit alpha"/>
    <property type="match status" value="1"/>
</dbReference>
<dbReference type="AlphaFoldDB" id="A0A3N4HXR1"/>
<evidence type="ECO:0000313" key="5">
    <source>
        <dbReference type="Proteomes" id="UP000275078"/>
    </source>
</evidence>
<proteinExistence type="inferred from homology"/>
<sequence length="159" mass="17435">MSGSAPKQQSIDLSTLSVQNLSAVKQQLDEELEHLTNSFAKLRAAQTRFRECIRAIKNGVNPEMADKTILIPLTTSLYVPGKLADTEKVLVDVGTGYYVEKKTADAIKFYTKKIDALNSNLQDLEKIIAQKGQNVKIVEEVLRQKVMAQNSSAPVAASA</sequence>
<dbReference type="GO" id="GO:0005737">
    <property type="term" value="C:cytoplasm"/>
    <property type="evidence" value="ECO:0007669"/>
    <property type="project" value="TreeGrafter"/>
</dbReference>
<dbReference type="CDD" id="cd23157">
    <property type="entry name" value="Prefoldin_5"/>
    <property type="match status" value="1"/>
</dbReference>
<dbReference type="GO" id="GO:0006457">
    <property type="term" value="P:protein folding"/>
    <property type="evidence" value="ECO:0007669"/>
    <property type="project" value="InterPro"/>
</dbReference>
<dbReference type="STRING" id="1160509.A0A3N4HXR1"/>
<dbReference type="GO" id="GO:0016272">
    <property type="term" value="C:prefoldin complex"/>
    <property type="evidence" value="ECO:0007669"/>
    <property type="project" value="InterPro"/>
</dbReference>
<evidence type="ECO:0000313" key="4">
    <source>
        <dbReference type="EMBL" id="RPA77957.1"/>
    </source>
</evidence>
<keyword evidence="5" id="KW-1185">Reference proteome</keyword>
<dbReference type="OrthoDB" id="10267474at2759"/>
<dbReference type="FunFam" id="1.10.287.370:FF:000004">
    <property type="entry name" value="Probable prefoldin subunit 5"/>
    <property type="match status" value="1"/>
</dbReference>
<dbReference type="EMBL" id="ML119718">
    <property type="protein sequence ID" value="RPA77957.1"/>
    <property type="molecule type" value="Genomic_DNA"/>
</dbReference>
<dbReference type="Gene3D" id="1.10.287.370">
    <property type="match status" value="1"/>
</dbReference>
<accession>A0A3N4HXR1</accession>
<keyword evidence="3" id="KW-0175">Coiled coil</keyword>
<dbReference type="InterPro" id="IPR004127">
    <property type="entry name" value="Prefoldin_subunit_alpha"/>
</dbReference>
<dbReference type="GO" id="GO:1990115">
    <property type="term" value="P:RNA polymerase III assembly"/>
    <property type="evidence" value="ECO:0007669"/>
    <property type="project" value="TreeGrafter"/>
</dbReference>
<evidence type="ECO:0000256" key="1">
    <source>
        <dbReference type="ARBA" id="ARBA00010048"/>
    </source>
</evidence>
<organism evidence="4 5">
    <name type="scientific">Ascobolus immersus RN42</name>
    <dbReference type="NCBI Taxonomy" id="1160509"/>
    <lineage>
        <taxon>Eukaryota</taxon>
        <taxon>Fungi</taxon>
        <taxon>Dikarya</taxon>
        <taxon>Ascomycota</taxon>
        <taxon>Pezizomycotina</taxon>
        <taxon>Pezizomycetes</taxon>
        <taxon>Pezizales</taxon>
        <taxon>Ascobolaceae</taxon>
        <taxon>Ascobolus</taxon>
    </lineage>
</organism>
<dbReference type="GO" id="GO:1990113">
    <property type="term" value="P:RNA polymerase I assembly"/>
    <property type="evidence" value="ECO:0007669"/>
    <property type="project" value="TreeGrafter"/>
</dbReference>
<dbReference type="InterPro" id="IPR011599">
    <property type="entry name" value="PFD_alpha_archaea"/>
</dbReference>
<dbReference type="Proteomes" id="UP000275078">
    <property type="component" value="Unassembled WGS sequence"/>
</dbReference>
<dbReference type="InterPro" id="IPR009053">
    <property type="entry name" value="Prefoldin"/>
</dbReference>
<dbReference type="HAMAP" id="MF_00308">
    <property type="entry name" value="PfdA"/>
    <property type="match status" value="1"/>
</dbReference>
<feature type="coiled-coil region" evidence="3">
    <location>
        <begin position="18"/>
        <end position="45"/>
    </location>
</feature>
<dbReference type="GO" id="GO:0051082">
    <property type="term" value="F:unfolded protein binding"/>
    <property type="evidence" value="ECO:0007669"/>
    <property type="project" value="InterPro"/>
</dbReference>
<feature type="coiled-coil region" evidence="3">
    <location>
        <begin position="107"/>
        <end position="134"/>
    </location>
</feature>
<dbReference type="SUPFAM" id="SSF46579">
    <property type="entry name" value="Prefoldin"/>
    <property type="match status" value="1"/>
</dbReference>
<reference evidence="4 5" key="1">
    <citation type="journal article" date="2018" name="Nat. Ecol. Evol.">
        <title>Pezizomycetes genomes reveal the molecular basis of ectomycorrhizal truffle lifestyle.</title>
        <authorList>
            <person name="Murat C."/>
            <person name="Payen T."/>
            <person name="Noel B."/>
            <person name="Kuo A."/>
            <person name="Morin E."/>
            <person name="Chen J."/>
            <person name="Kohler A."/>
            <person name="Krizsan K."/>
            <person name="Balestrini R."/>
            <person name="Da Silva C."/>
            <person name="Montanini B."/>
            <person name="Hainaut M."/>
            <person name="Levati E."/>
            <person name="Barry K.W."/>
            <person name="Belfiori B."/>
            <person name="Cichocki N."/>
            <person name="Clum A."/>
            <person name="Dockter R.B."/>
            <person name="Fauchery L."/>
            <person name="Guy J."/>
            <person name="Iotti M."/>
            <person name="Le Tacon F."/>
            <person name="Lindquist E.A."/>
            <person name="Lipzen A."/>
            <person name="Malagnac F."/>
            <person name="Mello A."/>
            <person name="Molinier V."/>
            <person name="Miyauchi S."/>
            <person name="Poulain J."/>
            <person name="Riccioni C."/>
            <person name="Rubini A."/>
            <person name="Sitrit Y."/>
            <person name="Splivallo R."/>
            <person name="Traeger S."/>
            <person name="Wang M."/>
            <person name="Zifcakova L."/>
            <person name="Wipf D."/>
            <person name="Zambonelli A."/>
            <person name="Paolocci F."/>
            <person name="Nowrousian M."/>
            <person name="Ottonello S."/>
            <person name="Baldrian P."/>
            <person name="Spatafora J.W."/>
            <person name="Henrissat B."/>
            <person name="Nagy L.G."/>
            <person name="Aury J.M."/>
            <person name="Wincker P."/>
            <person name="Grigoriev I.V."/>
            <person name="Bonfante P."/>
            <person name="Martin F.M."/>
        </authorList>
    </citation>
    <scope>NUCLEOTIDE SEQUENCE [LARGE SCALE GENOMIC DNA]</scope>
    <source>
        <strain evidence="4 5">RN42</strain>
    </source>
</reference>
<dbReference type="PANTHER" id="PTHR12674">
    <property type="entry name" value="PREFOLDIN SUBUNIT 5"/>
    <property type="match status" value="1"/>
</dbReference>
<name>A0A3N4HXR1_ASCIM</name>
<gene>
    <name evidence="4" type="ORF">BJ508DRAFT_416782</name>
</gene>
<comment type="similarity">
    <text evidence="1">Belongs to the prefoldin subunit alpha family.</text>
</comment>
<dbReference type="PANTHER" id="PTHR12674:SF2">
    <property type="entry name" value="PREFOLDIN SUBUNIT 5"/>
    <property type="match status" value="1"/>
</dbReference>
<keyword evidence="2" id="KW-0143">Chaperone</keyword>
<protein>
    <submittedName>
        <fullName evidence="4">Prefoldin alpha subunit</fullName>
    </submittedName>
</protein>
<feature type="non-terminal residue" evidence="4">
    <location>
        <position position="1"/>
    </location>
</feature>
<evidence type="ECO:0000256" key="2">
    <source>
        <dbReference type="ARBA" id="ARBA00023186"/>
    </source>
</evidence>
<dbReference type="Pfam" id="PF02996">
    <property type="entry name" value="Prefoldin"/>
    <property type="match status" value="1"/>
</dbReference>
<dbReference type="GO" id="GO:1990114">
    <property type="term" value="P:RNA polymerase II core complex assembly"/>
    <property type="evidence" value="ECO:0007669"/>
    <property type="project" value="TreeGrafter"/>
</dbReference>
<evidence type="ECO:0000256" key="3">
    <source>
        <dbReference type="SAM" id="Coils"/>
    </source>
</evidence>